<dbReference type="Proteomes" id="UP000245699">
    <property type="component" value="Unassembled WGS sequence"/>
</dbReference>
<keyword evidence="2" id="KW-1185">Reference proteome</keyword>
<sequence>MRFVSLANFAFSKSLIANFLLCERDTFPFHIIVKFPDFQNGKVFLNLVKDGIVEANDFYQPKKYNEGCTNNCLYEIKYNNEKPPIYFNMLIGDYVFGDDSFYLSFQNKFTKKGCTEVQSCGGFVLPFNREFEVENKE</sequence>
<dbReference type="AlphaFoldDB" id="A0A2T9Y4Z2"/>
<reference evidence="1 2" key="1">
    <citation type="journal article" date="2018" name="MBio">
        <title>Comparative Genomics Reveals the Core Gene Toolbox for the Fungus-Insect Symbiosis.</title>
        <authorList>
            <person name="Wang Y."/>
            <person name="Stata M."/>
            <person name="Wang W."/>
            <person name="Stajich J.E."/>
            <person name="White M.M."/>
            <person name="Moncalvo J.M."/>
        </authorList>
    </citation>
    <scope>NUCLEOTIDE SEQUENCE [LARGE SCALE GENOMIC DNA]</scope>
    <source>
        <strain evidence="1 2">AUS-77-4</strain>
    </source>
</reference>
<evidence type="ECO:0000313" key="1">
    <source>
        <dbReference type="EMBL" id="PVU87383.1"/>
    </source>
</evidence>
<gene>
    <name evidence="1" type="ORF">BB559_006066</name>
</gene>
<proteinExistence type="predicted"/>
<organism evidence="1 2">
    <name type="scientific">Furculomyces boomerangus</name>
    <dbReference type="NCBI Taxonomy" id="61424"/>
    <lineage>
        <taxon>Eukaryota</taxon>
        <taxon>Fungi</taxon>
        <taxon>Fungi incertae sedis</taxon>
        <taxon>Zoopagomycota</taxon>
        <taxon>Kickxellomycotina</taxon>
        <taxon>Harpellomycetes</taxon>
        <taxon>Harpellales</taxon>
        <taxon>Harpellaceae</taxon>
        <taxon>Furculomyces</taxon>
    </lineage>
</organism>
<dbReference type="EMBL" id="MBFT01000754">
    <property type="protein sequence ID" value="PVU87383.1"/>
    <property type="molecule type" value="Genomic_DNA"/>
</dbReference>
<accession>A0A2T9Y4Z2</accession>
<protein>
    <submittedName>
        <fullName evidence="1">Uncharacterized protein</fullName>
    </submittedName>
</protein>
<evidence type="ECO:0000313" key="2">
    <source>
        <dbReference type="Proteomes" id="UP000245699"/>
    </source>
</evidence>
<comment type="caution">
    <text evidence="1">The sequence shown here is derived from an EMBL/GenBank/DDBJ whole genome shotgun (WGS) entry which is preliminary data.</text>
</comment>
<name>A0A2T9Y4Z2_9FUNG</name>